<dbReference type="AlphaFoldDB" id="A0A3P3ZR79"/>
<evidence type="ECO:0000256" key="1">
    <source>
        <dbReference type="SAM" id="Phobius"/>
    </source>
</evidence>
<feature type="transmembrane region" description="Helical" evidence="1">
    <location>
        <begin position="6"/>
        <end position="24"/>
    </location>
</feature>
<organism evidence="2">
    <name type="scientific">mine drainage metagenome</name>
    <dbReference type="NCBI Taxonomy" id="410659"/>
    <lineage>
        <taxon>unclassified sequences</taxon>
        <taxon>metagenomes</taxon>
        <taxon>ecological metagenomes</taxon>
    </lineage>
</organism>
<gene>
    <name evidence="2" type="ORF">CARN8_5340003</name>
</gene>
<feature type="transmembrane region" description="Helical" evidence="1">
    <location>
        <begin position="87"/>
        <end position="108"/>
    </location>
</feature>
<dbReference type="InterPro" id="IPR021382">
    <property type="entry name" value="DUF3014"/>
</dbReference>
<protein>
    <recommendedName>
        <fullName evidence="3">DUF3014 domain-containing protein</fullName>
    </recommendedName>
</protein>
<accession>A0A3P3ZR79</accession>
<dbReference type="Pfam" id="PF11219">
    <property type="entry name" value="DUF3014"/>
    <property type="match status" value="1"/>
</dbReference>
<sequence length="351" mass="39390">MTLWIGIGVAIFLVLYVLVMRLFFHESRILEKHLGETHQLEEDPPLGRQGIRRSRRSIDREPCNISCAKVSNPPFLFSPKGHFMKKALQVSLIILPMAGGAFAGYLYWKNSADKQAGLQRQVTSLPVAGPMIIPQPPPVPASAKIIGPPTPEIPALPSLDKSDSFMLDSISHLTKNRSLMHLFNDENLVTHLVSTLDNLLRQSIPLSGLPVDAPNGSFRVRNQAGVLSIDPANSARYAPYMRIVDAVDAKAVVRLYLEVYPLFQEAYEQLGHPKQYFNDRLLAVLDDLIKAPEISPPVQLVQPHVLYQFSDDNLENRSAGQKMMIRLGLSNERKLKEKLETIRSELKQHLR</sequence>
<proteinExistence type="predicted"/>
<name>A0A3P3ZR79_9ZZZZ</name>
<keyword evidence="1" id="KW-0472">Membrane</keyword>
<evidence type="ECO:0000313" key="2">
    <source>
        <dbReference type="EMBL" id="VAY89142.1"/>
    </source>
</evidence>
<evidence type="ECO:0008006" key="3">
    <source>
        <dbReference type="Google" id="ProtNLM"/>
    </source>
</evidence>
<keyword evidence="1" id="KW-1133">Transmembrane helix</keyword>
<reference evidence="2" key="1">
    <citation type="submission" date="2018-10" db="EMBL/GenBank/DDBJ databases">
        <authorList>
            <person name="Plewniak F."/>
        </authorList>
    </citation>
    <scope>NUCLEOTIDE SEQUENCE</scope>
</reference>
<keyword evidence="1" id="KW-0812">Transmembrane</keyword>
<dbReference type="EMBL" id="UOYP01000484">
    <property type="protein sequence ID" value="VAY89142.1"/>
    <property type="molecule type" value="Genomic_DNA"/>
</dbReference>